<keyword evidence="2" id="KW-1185">Reference proteome</keyword>
<protein>
    <submittedName>
        <fullName evidence="1">Uncharacterized protein</fullName>
    </submittedName>
</protein>
<dbReference type="EMBL" id="JBJKFK010003385">
    <property type="protein sequence ID" value="KAL3309960.1"/>
    <property type="molecule type" value="Genomic_DNA"/>
</dbReference>
<dbReference type="AlphaFoldDB" id="A0ABD2PR42"/>
<sequence length="83" mass="9485">MLKSVKNACSKYKESLNPEKVEINLACSSNEKKKLEDVIAVLTIQAEDLKVQAKQLESFELMNSADLLEEKIMHYKEKLSLLE</sequence>
<accession>A0ABD2PR42</accession>
<comment type="caution">
    <text evidence="1">The sequence shown here is derived from an EMBL/GenBank/DDBJ whole genome shotgun (WGS) entry which is preliminary data.</text>
</comment>
<name>A0ABD2PR42_9PLAT</name>
<gene>
    <name evidence="1" type="ORF">Ciccas_011486</name>
</gene>
<proteinExistence type="predicted"/>
<dbReference type="Proteomes" id="UP001626550">
    <property type="component" value="Unassembled WGS sequence"/>
</dbReference>
<organism evidence="1 2">
    <name type="scientific">Cichlidogyrus casuarinus</name>
    <dbReference type="NCBI Taxonomy" id="1844966"/>
    <lineage>
        <taxon>Eukaryota</taxon>
        <taxon>Metazoa</taxon>
        <taxon>Spiralia</taxon>
        <taxon>Lophotrochozoa</taxon>
        <taxon>Platyhelminthes</taxon>
        <taxon>Monogenea</taxon>
        <taxon>Monopisthocotylea</taxon>
        <taxon>Dactylogyridea</taxon>
        <taxon>Ancyrocephalidae</taxon>
        <taxon>Cichlidogyrus</taxon>
    </lineage>
</organism>
<reference evidence="1 2" key="1">
    <citation type="submission" date="2024-11" db="EMBL/GenBank/DDBJ databases">
        <title>Adaptive evolution of stress response genes in parasites aligns with host niche diversity.</title>
        <authorList>
            <person name="Hahn C."/>
            <person name="Resl P."/>
        </authorList>
    </citation>
    <scope>NUCLEOTIDE SEQUENCE [LARGE SCALE GENOMIC DNA]</scope>
    <source>
        <strain evidence="1">EGGRZ-B1_66</strain>
        <tissue evidence="1">Body</tissue>
    </source>
</reference>
<evidence type="ECO:0000313" key="1">
    <source>
        <dbReference type="EMBL" id="KAL3309960.1"/>
    </source>
</evidence>
<evidence type="ECO:0000313" key="2">
    <source>
        <dbReference type="Proteomes" id="UP001626550"/>
    </source>
</evidence>